<proteinExistence type="inferred from homology"/>
<evidence type="ECO:0000256" key="3">
    <source>
        <dbReference type="ARBA" id="ARBA00022793"/>
    </source>
</evidence>
<dbReference type="GO" id="GO:0006520">
    <property type="term" value="P:amino acid metabolic process"/>
    <property type="evidence" value="ECO:0007669"/>
    <property type="project" value="InterPro"/>
</dbReference>
<dbReference type="Pfam" id="PF00282">
    <property type="entry name" value="Pyridoxal_deC"/>
    <property type="match status" value="1"/>
</dbReference>
<dbReference type="AlphaFoldDB" id="A0A8A4THW1"/>
<evidence type="ECO:0008006" key="10">
    <source>
        <dbReference type="Google" id="ProtNLM"/>
    </source>
</evidence>
<dbReference type="Gene3D" id="3.90.1150.10">
    <property type="entry name" value="Aspartate Aminotransferase, domain 1"/>
    <property type="match status" value="1"/>
</dbReference>
<dbReference type="EMBL" id="CP071793">
    <property type="protein sequence ID" value="QTD48752.1"/>
    <property type="molecule type" value="Genomic_DNA"/>
</dbReference>
<dbReference type="PANTHER" id="PTHR11999">
    <property type="entry name" value="GROUP II PYRIDOXAL-5-PHOSPHATE DECARBOXYLASE"/>
    <property type="match status" value="1"/>
</dbReference>
<keyword evidence="3" id="KW-0210">Decarboxylase</keyword>
<reference evidence="8" key="1">
    <citation type="submission" date="2021-03" db="EMBL/GenBank/DDBJ databases">
        <title>Acanthopleuribacteraceae sp. M133.</title>
        <authorList>
            <person name="Wang G."/>
        </authorList>
    </citation>
    <scope>NUCLEOTIDE SEQUENCE</scope>
    <source>
        <strain evidence="8">M133</strain>
    </source>
</reference>
<dbReference type="GO" id="GO:0030170">
    <property type="term" value="F:pyridoxal phosphate binding"/>
    <property type="evidence" value="ECO:0007669"/>
    <property type="project" value="InterPro"/>
</dbReference>
<evidence type="ECO:0000256" key="1">
    <source>
        <dbReference type="ARBA" id="ARBA00001933"/>
    </source>
</evidence>
<keyword evidence="4 6" id="KW-0663">Pyridoxal phosphate</keyword>
<dbReference type="KEGG" id="scor:J3U87_24490"/>
<evidence type="ECO:0000256" key="5">
    <source>
        <dbReference type="ARBA" id="ARBA00023239"/>
    </source>
</evidence>
<name>A0A8A4THW1_SULCO</name>
<evidence type="ECO:0000313" key="9">
    <source>
        <dbReference type="Proteomes" id="UP000663929"/>
    </source>
</evidence>
<keyword evidence="9" id="KW-1185">Reference proteome</keyword>
<dbReference type="PROSITE" id="PS00392">
    <property type="entry name" value="DDC_GAD_HDC_YDC"/>
    <property type="match status" value="1"/>
</dbReference>
<comment type="cofactor">
    <cofactor evidence="1 6 7">
        <name>pyridoxal 5'-phosphate</name>
        <dbReference type="ChEBI" id="CHEBI:597326"/>
    </cofactor>
</comment>
<dbReference type="GO" id="GO:0016831">
    <property type="term" value="F:carboxy-lyase activity"/>
    <property type="evidence" value="ECO:0007669"/>
    <property type="project" value="UniProtKB-KW"/>
</dbReference>
<dbReference type="GO" id="GO:0019752">
    <property type="term" value="P:carboxylic acid metabolic process"/>
    <property type="evidence" value="ECO:0007669"/>
    <property type="project" value="InterPro"/>
</dbReference>
<dbReference type="InterPro" id="IPR015422">
    <property type="entry name" value="PyrdxlP-dep_Trfase_small"/>
</dbReference>
<organism evidence="8 9">
    <name type="scientific">Sulfidibacter corallicola</name>
    <dbReference type="NCBI Taxonomy" id="2818388"/>
    <lineage>
        <taxon>Bacteria</taxon>
        <taxon>Pseudomonadati</taxon>
        <taxon>Acidobacteriota</taxon>
        <taxon>Holophagae</taxon>
        <taxon>Acanthopleuribacterales</taxon>
        <taxon>Acanthopleuribacteraceae</taxon>
        <taxon>Sulfidibacter</taxon>
    </lineage>
</organism>
<accession>A0A8A4THW1</accession>
<dbReference type="InterPro" id="IPR015421">
    <property type="entry name" value="PyrdxlP-dep_Trfase_major"/>
</dbReference>
<dbReference type="Gene3D" id="3.90.1150.170">
    <property type="match status" value="1"/>
</dbReference>
<dbReference type="Gene3D" id="3.40.640.10">
    <property type="entry name" value="Type I PLP-dependent aspartate aminotransferase-like (Major domain)"/>
    <property type="match status" value="1"/>
</dbReference>
<gene>
    <name evidence="8" type="ORF">J3U87_24490</name>
</gene>
<dbReference type="InterPro" id="IPR015424">
    <property type="entry name" value="PyrdxlP-dep_Trfase"/>
</dbReference>
<dbReference type="InterPro" id="IPR002129">
    <property type="entry name" value="PyrdxlP-dep_de-COase"/>
</dbReference>
<evidence type="ECO:0000313" key="8">
    <source>
        <dbReference type="EMBL" id="QTD48752.1"/>
    </source>
</evidence>
<evidence type="ECO:0000256" key="7">
    <source>
        <dbReference type="RuleBase" id="RU000382"/>
    </source>
</evidence>
<dbReference type="PANTHER" id="PTHR11999:SF70">
    <property type="entry name" value="MIP05841P"/>
    <property type="match status" value="1"/>
</dbReference>
<dbReference type="InterPro" id="IPR021115">
    <property type="entry name" value="Pyridoxal-P_BS"/>
</dbReference>
<dbReference type="RefSeq" id="WP_237378403.1">
    <property type="nucleotide sequence ID" value="NZ_CP071793.1"/>
</dbReference>
<evidence type="ECO:0000256" key="4">
    <source>
        <dbReference type="ARBA" id="ARBA00022898"/>
    </source>
</evidence>
<protein>
    <recommendedName>
        <fullName evidence="10">Glutamate or tyrosine decarboxylase</fullName>
    </recommendedName>
</protein>
<dbReference type="Proteomes" id="UP000663929">
    <property type="component" value="Chromosome"/>
</dbReference>
<dbReference type="SUPFAM" id="SSF53383">
    <property type="entry name" value="PLP-dependent transferases"/>
    <property type="match status" value="1"/>
</dbReference>
<comment type="similarity">
    <text evidence="2 7">Belongs to the group II decarboxylase family.</text>
</comment>
<evidence type="ECO:0000256" key="2">
    <source>
        <dbReference type="ARBA" id="ARBA00009533"/>
    </source>
</evidence>
<dbReference type="PRINTS" id="PR00800">
    <property type="entry name" value="YHDCRBOXLASE"/>
</dbReference>
<keyword evidence="5 7" id="KW-0456">Lyase</keyword>
<dbReference type="InterPro" id="IPR010977">
    <property type="entry name" value="Aromatic_deC"/>
</dbReference>
<evidence type="ECO:0000256" key="6">
    <source>
        <dbReference type="PIRSR" id="PIRSR602129-50"/>
    </source>
</evidence>
<sequence length="504" mass="54756">MVHLGTTQSPIDTEDNLTLDPENWSALREVAHRALDEALDFQMSVRDKPVWRPVPEQTEALLSSPAPSAGQDAETVVEDMLRHIVSYPAGHAHPRFWGWVCGTGTPIGMLADMLAAGVNASSGTFNDAPSRVEAQVLRWMRDLFDFPEGASGIVTSGASVANIIGMAVGRDAVLTEDVRGQGLGSVAGTPTVYASEQVHSSVDKAMQLLGLGLKNLRKVPVDEAYRMRVDVLATMIAEDREAGCRPIVVIGNAGTVNTGAIDDLEAIAALARREALWFHVDGAIGALAAISPRLRPRLRGLSQADSIAFDFHKWLYVPYEAGCVLIRDGEQHRRSFSAAASYLETPARGIAALADSSNTRGPQLSRGFKALKVWAQIREFGFDRLGRLHDQNVAHVQHLARLVDAAPGLELMAPAPLNILCFRYVPSSLPETAWDAVNQELLMRLQEDGIAAPSSTRLRGHFVLRVANTNHRSRREDFDLLVRETLRLGGEIEAAWAAGEVPAR</sequence>
<feature type="modified residue" description="N6-(pyridoxal phosphate)lysine" evidence="6">
    <location>
        <position position="313"/>
    </location>
</feature>